<dbReference type="AlphaFoldDB" id="A0A956RS29"/>
<dbReference type="InterPro" id="IPR039425">
    <property type="entry name" value="RNA_pol_sigma-70-like"/>
</dbReference>
<reference evidence="6" key="1">
    <citation type="submission" date="2020-04" db="EMBL/GenBank/DDBJ databases">
        <authorList>
            <person name="Zhang T."/>
        </authorList>
    </citation>
    <scope>NUCLEOTIDE SEQUENCE</scope>
    <source>
        <strain evidence="6">HKST-UBA01</strain>
    </source>
</reference>
<gene>
    <name evidence="6" type="ORF">KC729_16545</name>
</gene>
<dbReference type="SUPFAM" id="SSF88946">
    <property type="entry name" value="Sigma2 domain of RNA polymerase sigma factors"/>
    <property type="match status" value="1"/>
</dbReference>
<feature type="domain" description="RNA polymerase sigma-70 ECF-like HTH" evidence="5">
    <location>
        <begin position="13"/>
        <end position="193"/>
    </location>
</feature>
<dbReference type="GO" id="GO:0016987">
    <property type="term" value="F:sigma factor activity"/>
    <property type="evidence" value="ECO:0007669"/>
    <property type="project" value="UniProtKB-KW"/>
</dbReference>
<evidence type="ECO:0000256" key="3">
    <source>
        <dbReference type="ARBA" id="ARBA00023082"/>
    </source>
</evidence>
<dbReference type="InterPro" id="IPR036388">
    <property type="entry name" value="WH-like_DNA-bd_sf"/>
</dbReference>
<evidence type="ECO:0000313" key="7">
    <source>
        <dbReference type="Proteomes" id="UP000697710"/>
    </source>
</evidence>
<name>A0A956RS29_UNCEI</name>
<dbReference type="NCBIfam" id="TIGR02937">
    <property type="entry name" value="sigma70-ECF"/>
    <property type="match status" value="1"/>
</dbReference>
<evidence type="ECO:0000256" key="2">
    <source>
        <dbReference type="ARBA" id="ARBA00023015"/>
    </source>
</evidence>
<dbReference type="Gene3D" id="1.10.1740.10">
    <property type="match status" value="1"/>
</dbReference>
<dbReference type="InterPro" id="IPR013324">
    <property type="entry name" value="RNA_pol_sigma_r3/r4-like"/>
</dbReference>
<comment type="caution">
    <text evidence="6">The sequence shown here is derived from an EMBL/GenBank/DDBJ whole genome shotgun (WGS) entry which is preliminary data.</text>
</comment>
<evidence type="ECO:0000313" key="6">
    <source>
        <dbReference type="EMBL" id="MCA9729299.1"/>
    </source>
</evidence>
<evidence type="ECO:0000259" key="5">
    <source>
        <dbReference type="Pfam" id="PF07638"/>
    </source>
</evidence>
<dbReference type="Gene3D" id="1.10.10.10">
    <property type="entry name" value="Winged helix-like DNA-binding domain superfamily/Winged helix DNA-binding domain"/>
    <property type="match status" value="1"/>
</dbReference>
<organism evidence="6 7">
    <name type="scientific">Eiseniibacteriota bacterium</name>
    <dbReference type="NCBI Taxonomy" id="2212470"/>
    <lineage>
        <taxon>Bacteria</taxon>
        <taxon>Candidatus Eiseniibacteriota</taxon>
    </lineage>
</organism>
<comment type="similarity">
    <text evidence="1">Belongs to the sigma-70 factor family. ECF subfamily.</text>
</comment>
<dbReference type="Proteomes" id="UP000697710">
    <property type="component" value="Unassembled WGS sequence"/>
</dbReference>
<dbReference type="InterPro" id="IPR053812">
    <property type="entry name" value="HTH_Sigma70_ECF-like"/>
</dbReference>
<dbReference type="InterPro" id="IPR014284">
    <property type="entry name" value="RNA_pol_sigma-70_dom"/>
</dbReference>
<proteinExistence type="inferred from homology"/>
<evidence type="ECO:0000256" key="4">
    <source>
        <dbReference type="ARBA" id="ARBA00023163"/>
    </source>
</evidence>
<dbReference type="InterPro" id="IPR011517">
    <property type="entry name" value="RNA_pol_sigma70_ECF-like"/>
</dbReference>
<dbReference type="SUPFAM" id="SSF88659">
    <property type="entry name" value="Sigma3 and sigma4 domains of RNA polymerase sigma factors"/>
    <property type="match status" value="1"/>
</dbReference>
<dbReference type="EMBL" id="JAGQHR010000638">
    <property type="protein sequence ID" value="MCA9729299.1"/>
    <property type="molecule type" value="Genomic_DNA"/>
</dbReference>
<dbReference type="GO" id="GO:0006352">
    <property type="term" value="P:DNA-templated transcription initiation"/>
    <property type="evidence" value="ECO:0007669"/>
    <property type="project" value="InterPro"/>
</dbReference>
<accession>A0A956RS29</accession>
<dbReference type="NCBIfam" id="TIGR02999">
    <property type="entry name" value="Sig-70_X6"/>
    <property type="match status" value="1"/>
</dbReference>
<dbReference type="Pfam" id="PF07638">
    <property type="entry name" value="Sigma70_ECF"/>
    <property type="match status" value="1"/>
</dbReference>
<dbReference type="PANTHER" id="PTHR43133">
    <property type="entry name" value="RNA POLYMERASE ECF-TYPE SIGMA FACTO"/>
    <property type="match status" value="1"/>
</dbReference>
<dbReference type="CDD" id="cd06171">
    <property type="entry name" value="Sigma70_r4"/>
    <property type="match status" value="1"/>
</dbReference>
<reference evidence="6" key="2">
    <citation type="journal article" date="2021" name="Microbiome">
        <title>Successional dynamics and alternative stable states in a saline activated sludge microbial community over 9 years.</title>
        <authorList>
            <person name="Wang Y."/>
            <person name="Ye J."/>
            <person name="Ju F."/>
            <person name="Liu L."/>
            <person name="Boyd J.A."/>
            <person name="Deng Y."/>
            <person name="Parks D.H."/>
            <person name="Jiang X."/>
            <person name="Yin X."/>
            <person name="Woodcroft B.J."/>
            <person name="Tyson G.W."/>
            <person name="Hugenholtz P."/>
            <person name="Polz M.F."/>
            <person name="Zhang T."/>
        </authorList>
    </citation>
    <scope>NUCLEOTIDE SEQUENCE</scope>
    <source>
        <strain evidence="6">HKST-UBA01</strain>
    </source>
</reference>
<protein>
    <submittedName>
        <fullName evidence="6">Sigma-70 family RNA polymerase sigma factor</fullName>
    </submittedName>
</protein>
<sequence>MDLRPSSEDAERTEATDLLLRIRGGDREAAGQLLPLVYEQLRSLAAGYFRRQPQGHTLQPTALVHEAFLKMVRNPDADWKSRGHFLAVAATAMRQILTDHARTKARAKHGGDLEQEPISQIASPSGNQSLDLLVLERALSKLAEADARQARIIELWFFAGMTMEEIAEILEISDRTVRRDWRHARAWLNSEMASSETM</sequence>
<evidence type="ECO:0000256" key="1">
    <source>
        <dbReference type="ARBA" id="ARBA00010641"/>
    </source>
</evidence>
<dbReference type="InterPro" id="IPR013325">
    <property type="entry name" value="RNA_pol_sigma_r2"/>
</dbReference>
<keyword evidence="2" id="KW-0805">Transcription regulation</keyword>
<keyword evidence="4" id="KW-0804">Transcription</keyword>
<keyword evidence="3" id="KW-0731">Sigma factor</keyword>
<dbReference type="PANTHER" id="PTHR43133:SF39">
    <property type="entry name" value="SIMILAR TO RNA POLYMERASE SIGMA-E FACTOR"/>
    <property type="match status" value="1"/>
</dbReference>